<protein>
    <submittedName>
        <fullName evidence="1">Methyl-accepting chemotaxis protein</fullName>
    </submittedName>
</protein>
<organism evidence="1 2">
    <name type="scientific">Weissella oryzae (strain DSM 25784 / JCM 18191 / LMG 30913 / SG25)</name>
    <dbReference type="NCBI Taxonomy" id="1329250"/>
    <lineage>
        <taxon>Bacteria</taxon>
        <taxon>Bacillati</taxon>
        <taxon>Bacillota</taxon>
        <taxon>Bacilli</taxon>
        <taxon>Lactobacillales</taxon>
        <taxon>Lactobacillaceae</taxon>
        <taxon>Weissella</taxon>
    </lineage>
</organism>
<name>A0A069CUR9_WEIOS</name>
<dbReference type="EMBL" id="DF820491">
    <property type="protein sequence ID" value="GAK31219.1"/>
    <property type="molecule type" value="Genomic_DNA"/>
</dbReference>
<sequence length="88" mass="9731">MFEKELQDMGKRLARVMLPSALRVGYVGLKAINEAKVMFDEQAFLSKLANKEHLIEENLKGKAGDKATEAIGKIHAESKFKAGVNSIK</sequence>
<dbReference type="RefSeq" id="WP_045476840.1">
    <property type="nucleotide sequence ID" value="NZ_DF820491.1"/>
</dbReference>
<reference evidence="2" key="1">
    <citation type="journal article" date="2014" name="Genome Announc.">
        <title>Draft genome sequence of Weissella oryzae SG25T, isolated from fermented rice grains.</title>
        <authorList>
            <person name="Tanizawa Y."/>
            <person name="Fujisawa T."/>
            <person name="Mochizuki T."/>
            <person name="Kaminuma E."/>
            <person name="Suzuki Y."/>
            <person name="Nakamura Y."/>
            <person name="Tohno M."/>
        </authorList>
    </citation>
    <scope>NUCLEOTIDE SEQUENCE [LARGE SCALE GENOMIC DNA]</scope>
    <source>
        <strain evidence="2">DSM 25784 / JCM 18191 / LMG 30913 / SG25</strain>
    </source>
</reference>
<gene>
    <name evidence="1" type="ORF">WOSG25_080510</name>
</gene>
<evidence type="ECO:0000313" key="1">
    <source>
        <dbReference type="EMBL" id="GAK31219.1"/>
    </source>
</evidence>
<keyword evidence="2" id="KW-1185">Reference proteome</keyword>
<evidence type="ECO:0000313" key="2">
    <source>
        <dbReference type="Proteomes" id="UP000030643"/>
    </source>
</evidence>
<dbReference type="STRING" id="1329250.WOSG25_080510"/>
<dbReference type="AlphaFoldDB" id="A0A069CUR9"/>
<dbReference type="Proteomes" id="UP000030643">
    <property type="component" value="Unassembled WGS sequence"/>
</dbReference>
<proteinExistence type="predicted"/>
<accession>A0A069CUR9</accession>